<evidence type="ECO:0000313" key="11">
    <source>
        <dbReference type="EMBL" id="GMI20285.1"/>
    </source>
</evidence>
<protein>
    <recommendedName>
        <fullName evidence="13">Chloride channel protein</fullName>
    </recommendedName>
</protein>
<evidence type="ECO:0000256" key="8">
    <source>
        <dbReference type="ARBA" id="ARBA00023214"/>
    </source>
</evidence>
<name>A0A9W7FW80_9STRA</name>
<keyword evidence="6 10" id="KW-0472">Membrane</keyword>
<dbReference type="InterPro" id="IPR001807">
    <property type="entry name" value="ClC"/>
</dbReference>
<comment type="caution">
    <text evidence="11">The sequence shown here is derived from an EMBL/GenBank/DDBJ whole genome shotgun (WGS) entry which is preliminary data.</text>
</comment>
<feature type="transmembrane region" description="Helical" evidence="10">
    <location>
        <begin position="56"/>
        <end position="72"/>
    </location>
</feature>
<evidence type="ECO:0000256" key="2">
    <source>
        <dbReference type="ARBA" id="ARBA00022448"/>
    </source>
</evidence>
<accession>A0A9W7FW80</accession>
<dbReference type="PANTHER" id="PTHR43427">
    <property type="entry name" value="CHLORIDE CHANNEL PROTEIN CLC-E"/>
    <property type="match status" value="1"/>
</dbReference>
<dbReference type="CDD" id="cd00400">
    <property type="entry name" value="Voltage_gated_ClC"/>
    <property type="match status" value="1"/>
</dbReference>
<keyword evidence="9" id="KW-0407">Ion channel</keyword>
<feature type="transmembrane region" description="Helical" evidence="10">
    <location>
        <begin position="20"/>
        <end position="44"/>
    </location>
</feature>
<comment type="subcellular location">
    <subcellularLocation>
        <location evidence="1">Membrane</location>
        <topology evidence="1">Multi-pass membrane protein</topology>
    </subcellularLocation>
</comment>
<dbReference type="OrthoDB" id="4564at2759"/>
<evidence type="ECO:0008006" key="13">
    <source>
        <dbReference type="Google" id="ProtNLM"/>
    </source>
</evidence>
<organism evidence="11 12">
    <name type="scientific">Triparma retinervis</name>
    <dbReference type="NCBI Taxonomy" id="2557542"/>
    <lineage>
        <taxon>Eukaryota</taxon>
        <taxon>Sar</taxon>
        <taxon>Stramenopiles</taxon>
        <taxon>Ochrophyta</taxon>
        <taxon>Bolidophyceae</taxon>
        <taxon>Parmales</taxon>
        <taxon>Triparmaceae</taxon>
        <taxon>Triparma</taxon>
    </lineage>
</organism>
<evidence type="ECO:0000256" key="4">
    <source>
        <dbReference type="ARBA" id="ARBA00022989"/>
    </source>
</evidence>
<dbReference type="EMBL" id="BRXZ01008040">
    <property type="protein sequence ID" value="GMI20285.1"/>
    <property type="molecule type" value="Genomic_DNA"/>
</dbReference>
<dbReference type="PANTHER" id="PTHR43427:SF6">
    <property type="entry name" value="CHLORIDE CHANNEL PROTEIN CLC-E"/>
    <property type="match status" value="1"/>
</dbReference>
<dbReference type="SUPFAM" id="SSF81340">
    <property type="entry name" value="Clc chloride channel"/>
    <property type="match status" value="1"/>
</dbReference>
<dbReference type="InterPro" id="IPR014743">
    <property type="entry name" value="Cl-channel_core"/>
</dbReference>
<evidence type="ECO:0000256" key="7">
    <source>
        <dbReference type="ARBA" id="ARBA00023173"/>
    </source>
</evidence>
<evidence type="ECO:0000256" key="10">
    <source>
        <dbReference type="SAM" id="Phobius"/>
    </source>
</evidence>
<evidence type="ECO:0000256" key="1">
    <source>
        <dbReference type="ARBA" id="ARBA00004141"/>
    </source>
</evidence>
<keyword evidence="7" id="KW-0869">Chloride channel</keyword>
<evidence type="ECO:0000256" key="5">
    <source>
        <dbReference type="ARBA" id="ARBA00023065"/>
    </source>
</evidence>
<keyword evidence="4 10" id="KW-1133">Transmembrane helix</keyword>
<dbReference type="GO" id="GO:0005254">
    <property type="term" value="F:chloride channel activity"/>
    <property type="evidence" value="ECO:0007669"/>
    <property type="project" value="UniProtKB-KW"/>
</dbReference>
<keyword evidence="2" id="KW-0813">Transport</keyword>
<evidence type="ECO:0000256" key="9">
    <source>
        <dbReference type="ARBA" id="ARBA00023303"/>
    </source>
</evidence>
<sequence length="212" mass="21981">MAFNTPELFVANTVTELPLYVGLGVMAGLTSYALTSATSTLVAYKSSLPPRSLPSLGAPILAGLLTGLIGYYRPRVLFFGYDTLNSLLTDTLPTELLITLLVLKITTTSTATASGLAGGQLAPSLFIGATLGGAYHSILASVLPVESLSSAPTYALIGAASVLSSKFRAPVFGGVLLFELTRDYDVLLPLLGSAWVGSFVCEAISGEGGRRE</sequence>
<dbReference type="Pfam" id="PF00654">
    <property type="entry name" value="Voltage_CLC"/>
    <property type="match status" value="1"/>
</dbReference>
<dbReference type="GO" id="GO:0034707">
    <property type="term" value="C:chloride channel complex"/>
    <property type="evidence" value="ECO:0007669"/>
    <property type="project" value="UniProtKB-KW"/>
</dbReference>
<keyword evidence="5" id="KW-0406">Ion transport</keyword>
<keyword evidence="12" id="KW-1185">Reference proteome</keyword>
<dbReference type="AlphaFoldDB" id="A0A9W7FW80"/>
<evidence type="ECO:0000256" key="3">
    <source>
        <dbReference type="ARBA" id="ARBA00022692"/>
    </source>
</evidence>
<dbReference type="Gene3D" id="1.10.3080.10">
    <property type="entry name" value="Clc chloride channel"/>
    <property type="match status" value="1"/>
</dbReference>
<proteinExistence type="predicted"/>
<dbReference type="PRINTS" id="PR00762">
    <property type="entry name" value="CLCHANNEL"/>
</dbReference>
<reference evidence="11" key="1">
    <citation type="submission" date="2022-07" db="EMBL/GenBank/DDBJ databases">
        <title>Genome analysis of Parmales, a sister group of diatoms, reveals the evolutionary specialization of diatoms from phago-mixotrophs to photoautotrophs.</title>
        <authorList>
            <person name="Ban H."/>
            <person name="Sato S."/>
            <person name="Yoshikawa S."/>
            <person name="Kazumasa Y."/>
            <person name="Nakamura Y."/>
            <person name="Ichinomiya M."/>
            <person name="Saitoh K."/>
            <person name="Sato N."/>
            <person name="Blanc-Mathieu R."/>
            <person name="Endo H."/>
            <person name="Kuwata A."/>
            <person name="Ogata H."/>
        </authorList>
    </citation>
    <scope>NUCLEOTIDE SEQUENCE</scope>
</reference>
<keyword evidence="8" id="KW-0868">Chloride</keyword>
<evidence type="ECO:0000313" key="12">
    <source>
        <dbReference type="Proteomes" id="UP001165082"/>
    </source>
</evidence>
<keyword evidence="3 10" id="KW-0812">Transmembrane</keyword>
<dbReference type="InterPro" id="IPR050368">
    <property type="entry name" value="ClC-type_chloride_channel"/>
</dbReference>
<gene>
    <name evidence="11" type="ORF">TrRE_jg10135</name>
</gene>
<evidence type="ECO:0000256" key="6">
    <source>
        <dbReference type="ARBA" id="ARBA00023136"/>
    </source>
</evidence>
<dbReference type="Proteomes" id="UP001165082">
    <property type="component" value="Unassembled WGS sequence"/>
</dbReference>